<dbReference type="Pfam" id="PF18829">
    <property type="entry name" value="Importin_rep_6"/>
    <property type="match status" value="1"/>
</dbReference>
<dbReference type="InterPro" id="IPR041653">
    <property type="entry name" value="Importin_rep_4"/>
</dbReference>
<dbReference type="AlphaFoldDB" id="A0A7S0X158"/>
<dbReference type="GO" id="GO:0031267">
    <property type="term" value="F:small GTPase binding"/>
    <property type="evidence" value="ECO:0007669"/>
    <property type="project" value="InterPro"/>
</dbReference>
<dbReference type="Pfam" id="PF18808">
    <property type="entry name" value="Importin_rep_4"/>
    <property type="match status" value="1"/>
</dbReference>
<keyword evidence="6" id="KW-0653">Protein transport</keyword>
<comment type="subcellular location">
    <subcellularLocation>
        <location evidence="2">Cytoplasm</location>
    </subcellularLocation>
    <subcellularLocation>
        <location evidence="1">Nucleus</location>
    </subcellularLocation>
</comment>
<evidence type="ECO:0000256" key="3">
    <source>
        <dbReference type="ARBA" id="ARBA00022448"/>
    </source>
</evidence>
<evidence type="ECO:0000256" key="6">
    <source>
        <dbReference type="ARBA" id="ARBA00022927"/>
    </source>
</evidence>
<dbReference type="InterPro" id="IPR001494">
    <property type="entry name" value="Importin-beta_N"/>
</dbReference>
<dbReference type="SMART" id="SM01349">
    <property type="entry name" value="TOG"/>
    <property type="match status" value="1"/>
</dbReference>
<organism evidence="10">
    <name type="scientific">Chlamydomonas leiostraca</name>
    <dbReference type="NCBI Taxonomy" id="1034604"/>
    <lineage>
        <taxon>Eukaryota</taxon>
        <taxon>Viridiplantae</taxon>
        <taxon>Chlorophyta</taxon>
        <taxon>core chlorophytes</taxon>
        <taxon>Chlorophyceae</taxon>
        <taxon>CS clade</taxon>
        <taxon>Chlamydomonadales</taxon>
        <taxon>Chlamydomonadaceae</taxon>
        <taxon>Chlamydomonas</taxon>
    </lineage>
</organism>
<evidence type="ECO:0000256" key="5">
    <source>
        <dbReference type="ARBA" id="ARBA00022737"/>
    </source>
</evidence>
<dbReference type="PANTHER" id="PTHR10527">
    <property type="entry name" value="IMPORTIN BETA"/>
    <property type="match status" value="1"/>
</dbReference>
<evidence type="ECO:0000256" key="4">
    <source>
        <dbReference type="ARBA" id="ARBA00022490"/>
    </source>
</evidence>
<evidence type="ECO:0000259" key="9">
    <source>
        <dbReference type="SMART" id="SM01349"/>
    </source>
</evidence>
<dbReference type="Gene3D" id="1.25.10.10">
    <property type="entry name" value="Leucine-rich Repeat Variant"/>
    <property type="match status" value="1"/>
</dbReference>
<dbReference type="Pfam" id="PF25780">
    <property type="entry name" value="TPR_IPO5"/>
    <property type="match status" value="1"/>
</dbReference>
<keyword evidence="3" id="KW-0813">Transport</keyword>
<dbReference type="EMBL" id="HBFB01036411">
    <property type="protein sequence ID" value="CAD8696293.1"/>
    <property type="molecule type" value="Transcribed_RNA"/>
</dbReference>
<name>A0A7S0X158_9CHLO</name>
<keyword evidence="4" id="KW-0963">Cytoplasm</keyword>
<keyword evidence="7" id="KW-0539">Nucleus</keyword>
<dbReference type="InterPro" id="IPR057672">
    <property type="entry name" value="TPR_IPO4/5"/>
</dbReference>
<evidence type="ECO:0000256" key="2">
    <source>
        <dbReference type="ARBA" id="ARBA00004496"/>
    </source>
</evidence>
<protein>
    <recommendedName>
        <fullName evidence="11">TOG domain-containing protein</fullName>
    </recommendedName>
</protein>
<reference evidence="10" key="1">
    <citation type="submission" date="2021-01" db="EMBL/GenBank/DDBJ databases">
        <authorList>
            <person name="Corre E."/>
            <person name="Pelletier E."/>
            <person name="Niang G."/>
            <person name="Scheremetjew M."/>
            <person name="Finn R."/>
            <person name="Kale V."/>
            <person name="Holt S."/>
            <person name="Cochrane G."/>
            <person name="Meng A."/>
            <person name="Brown T."/>
            <person name="Cohen L."/>
        </authorList>
    </citation>
    <scope>NUCLEOTIDE SEQUENCE</scope>
    <source>
        <strain evidence="10">SAG 11-49</strain>
    </source>
</reference>
<evidence type="ECO:0008006" key="11">
    <source>
        <dbReference type="Google" id="ProtNLM"/>
    </source>
</evidence>
<evidence type="ECO:0000256" key="7">
    <source>
        <dbReference type="ARBA" id="ARBA00023242"/>
    </source>
</evidence>
<keyword evidence="5" id="KW-0677">Repeat</keyword>
<dbReference type="InterPro" id="IPR040122">
    <property type="entry name" value="Importin_beta"/>
</dbReference>
<dbReference type="InterPro" id="IPR034085">
    <property type="entry name" value="TOG"/>
</dbReference>
<dbReference type="Pfam" id="PF13513">
    <property type="entry name" value="HEAT_EZ"/>
    <property type="match status" value="2"/>
</dbReference>
<dbReference type="InterPro" id="IPR011989">
    <property type="entry name" value="ARM-like"/>
</dbReference>
<feature type="domain" description="TOG" evidence="9">
    <location>
        <begin position="361"/>
        <end position="596"/>
    </location>
</feature>
<dbReference type="SMART" id="SM00913">
    <property type="entry name" value="IBN_N"/>
    <property type="match status" value="1"/>
</dbReference>
<dbReference type="GO" id="GO:0005634">
    <property type="term" value="C:nucleus"/>
    <property type="evidence" value="ECO:0007669"/>
    <property type="project" value="UniProtKB-SubCell"/>
</dbReference>
<sequence>MADVAAVSNPAGFSQLVEQLLSADNEPRKHAEELFEKLKQVPDACAGNLLAVMRSSPNVEHRSFAAIMLRKVLTRDDPTLWSKCSPAMQASLKTELLAALKEEQAKTVVKKVCDTVSELGAELSDDEAPSGTTWPELLSTCFQFVQSGQPNLMESGLLILGNLAHYMAASLKPHLATLVQSLGACLGHASREVQLAALRAAAYFIQALEDAGDREKFAPMLPAMLQCLAATLNAGDEASAQEAIEMFIEVAESHPRFLRRSLVEVVGAMMSVARAEQLEAATRSLAAEFLVTLCEARDKAPGMVRKLPTFASSLFETLMLFLLDVEDDPLWHQADTDEHEEEGAGDLYGFAQECLDRIAISLGGNAIVPAAGALLPAWLSDGDWRKRHASLICLAQIAEGCQKVMLAQIDALVDMCLKGLQDPHPKVRWSACQALGQMCTDLGPQIQERCAPRILPALMVAMDDFSHPRVQAHAAAAVVNFSEGADQELLPPHLDTLITKLLLLLQHGKKLVQEGALTAMASVADCSQTLFIKYYDTVMPLLLSILVGATDKSHRLLRGKALECISLVGMAVGRDRFRGEAAKVLQWLQGLQAMEMDADDPTLGYMLQAGARLCKCLGHEFLPYLPIVMPPLIKSATLEADIKISDADDDEEGGDEDEDDDVEHIRMGDKLVAIRTSSLEEKATACNMLCCYADELKDGFFPYVKQVADIMVPLLKFWLHEEVRRAAVQTLPELLRSAVMSVEKGTVGDASVVKQLLDYFWPAMMDALGKEPDTDVQGAMMDSITEIVELVEPALMTPEYVQTAFTRFSRILKEAEERRQERLKRTGTEDFDAEELEALEAENAQEEELFDGVGSALGAFLKRAGDAVLPYVEGLMPQIGPLLDKSRNPEDRRIAVCVVDDLLEHSAAGRAKYAGQVLPMLMEACTSEHADLRQCSVYGLGILAAKAPEFFRPYVGDALQRILAVISAPGAKDDDNEMATDNAVSALGRILEFHGDAVDGAMVAGAWLGALPLTGDAVEAVVQHAFLVRLLEARDARLLGPNNANLPKIVSIAVQVLGHGTRYIAGDVGLRLAAQLHQLQGMVPADVAAGALAALSEKQRGNCQTFMSGQVPAVKDD</sequence>
<feature type="domain" description="Importin N-terminal" evidence="8">
    <location>
        <begin position="31"/>
        <end position="102"/>
    </location>
</feature>
<accession>A0A7S0X158</accession>
<proteinExistence type="predicted"/>
<gene>
    <name evidence="10" type="ORF">CLEI1391_LOCUS20480</name>
</gene>
<evidence type="ECO:0000313" key="10">
    <source>
        <dbReference type="EMBL" id="CAD8696293.1"/>
    </source>
</evidence>
<dbReference type="InterPro" id="IPR041389">
    <property type="entry name" value="Importin_rep_6"/>
</dbReference>
<dbReference type="SUPFAM" id="SSF48371">
    <property type="entry name" value="ARM repeat"/>
    <property type="match status" value="2"/>
</dbReference>
<dbReference type="GO" id="GO:0005737">
    <property type="term" value="C:cytoplasm"/>
    <property type="evidence" value="ECO:0007669"/>
    <property type="project" value="UniProtKB-SubCell"/>
</dbReference>
<dbReference type="GO" id="GO:0006606">
    <property type="term" value="P:protein import into nucleus"/>
    <property type="evidence" value="ECO:0007669"/>
    <property type="project" value="InterPro"/>
</dbReference>
<evidence type="ECO:0000256" key="1">
    <source>
        <dbReference type="ARBA" id="ARBA00004123"/>
    </source>
</evidence>
<evidence type="ECO:0000259" key="8">
    <source>
        <dbReference type="SMART" id="SM00913"/>
    </source>
</evidence>
<dbReference type="InterPro" id="IPR016024">
    <property type="entry name" value="ARM-type_fold"/>
</dbReference>